<dbReference type="EMBL" id="JTDE01003655">
    <property type="protein sequence ID" value="KAF7255803.1"/>
    <property type="molecule type" value="Genomic_DNA"/>
</dbReference>
<reference evidence="2" key="1">
    <citation type="submission" date="2019-07" db="EMBL/GenBank/DDBJ databases">
        <title>Annotation for the trematode Paragonimus miyazaki's.</title>
        <authorList>
            <person name="Choi Y.-J."/>
        </authorList>
    </citation>
    <scope>NUCLEOTIDE SEQUENCE</scope>
    <source>
        <strain evidence="2">Japan</strain>
    </source>
</reference>
<evidence type="ECO:0000313" key="2">
    <source>
        <dbReference type="EMBL" id="KAF7255803.1"/>
    </source>
</evidence>
<keyword evidence="3" id="KW-1185">Reference proteome</keyword>
<evidence type="ECO:0000256" key="1">
    <source>
        <dbReference type="SAM" id="MobiDB-lite"/>
    </source>
</evidence>
<feature type="region of interest" description="Disordered" evidence="1">
    <location>
        <begin position="99"/>
        <end position="184"/>
    </location>
</feature>
<sequence length="261" mass="29025">MRSSGFDRRRSPAAEPPYKRSCRVYGEDYCITGSTCCDVKNDGNSEDEGFYRLLLVPFKWFLEPLNDSVTEEETCSKYHEYKDSYFKRHIEDVFEAHKNEGSHRGGTIGGPSDHSSDEDSVKRNRNAPGNESCQASSLNLDTKKAPLCRTTTDVSPEGIDDEEDTPTPTAAGPPGGVIVTEGSVDPSVLLGSGSPRLQPIQWNSESLLGLPNQLRQNGNIHCTKQLQFSSKHYPQVQQRWNSESYALLYSGFYVWPCGSPC</sequence>
<proteinExistence type="predicted"/>
<dbReference type="OrthoDB" id="342064at2759"/>
<protein>
    <submittedName>
        <fullName evidence="2">Uncharacterized protein</fullName>
    </submittedName>
</protein>
<dbReference type="Proteomes" id="UP000822476">
    <property type="component" value="Unassembled WGS sequence"/>
</dbReference>
<accession>A0A8S9YRX8</accession>
<name>A0A8S9YRX8_9TREM</name>
<dbReference type="AlphaFoldDB" id="A0A8S9YRX8"/>
<comment type="caution">
    <text evidence="2">The sequence shown here is derived from an EMBL/GenBank/DDBJ whole genome shotgun (WGS) entry which is preliminary data.</text>
</comment>
<gene>
    <name evidence="2" type="ORF">EG68_08909</name>
</gene>
<organism evidence="2 3">
    <name type="scientific">Paragonimus skrjabini miyazakii</name>
    <dbReference type="NCBI Taxonomy" id="59628"/>
    <lineage>
        <taxon>Eukaryota</taxon>
        <taxon>Metazoa</taxon>
        <taxon>Spiralia</taxon>
        <taxon>Lophotrochozoa</taxon>
        <taxon>Platyhelminthes</taxon>
        <taxon>Trematoda</taxon>
        <taxon>Digenea</taxon>
        <taxon>Plagiorchiida</taxon>
        <taxon>Troglotremata</taxon>
        <taxon>Troglotrematidae</taxon>
        <taxon>Paragonimus</taxon>
    </lineage>
</organism>
<evidence type="ECO:0000313" key="3">
    <source>
        <dbReference type="Proteomes" id="UP000822476"/>
    </source>
</evidence>
<feature type="compositionally biased region" description="Polar residues" evidence="1">
    <location>
        <begin position="127"/>
        <end position="140"/>
    </location>
</feature>